<dbReference type="GO" id="GO:0016740">
    <property type="term" value="F:transferase activity"/>
    <property type="evidence" value="ECO:0007669"/>
    <property type="project" value="UniProtKB-KW"/>
</dbReference>
<accession>A0ABN2R915</accession>
<name>A0ABN2R915_9PSEU</name>
<dbReference type="RefSeq" id="WP_344421119.1">
    <property type="nucleotide sequence ID" value="NZ_BAAANN010000016.1"/>
</dbReference>
<dbReference type="EMBL" id="BAAANN010000016">
    <property type="protein sequence ID" value="GAA1965361.1"/>
    <property type="molecule type" value="Genomic_DNA"/>
</dbReference>
<keyword evidence="1" id="KW-0808">Transferase</keyword>
<sequence length="338" mass="36019">MIDERHLLRLSDDAGLFEHACGPIPRREHGYCLDDAARGLVLLSREPDLTPDLARLQETLFAFTAHAHEEGYFHNRLGYDRDWQDTPGAGDWWGRAVWGLGSTAAHAGRSWLRAEARLLFDSGARRRSPSPRSMVFAGLGAAELLLRWPSDETAKDLLAAAVAAVGPIPLGRGWPWPHPRLTYANAAVAELLIAAGESLSVPAALADGLRMLDWLVDLQTLDGHLSVVPVGGWAPRETPPGFDQQPIEVAALASACARAQAVTGTGLWASTVDRAMGWFLGANDAGVALLDRDTGGCGDGLRGDGVNRNQGAESLLASLSTFQLDRLSIGVLAGTDAA</sequence>
<comment type="caution">
    <text evidence="1">The sequence shown here is derived from an EMBL/GenBank/DDBJ whole genome shotgun (WGS) entry which is preliminary data.</text>
</comment>
<organism evidence="1 2">
    <name type="scientific">Amycolatopsis minnesotensis</name>
    <dbReference type="NCBI Taxonomy" id="337894"/>
    <lineage>
        <taxon>Bacteria</taxon>
        <taxon>Bacillati</taxon>
        <taxon>Actinomycetota</taxon>
        <taxon>Actinomycetes</taxon>
        <taxon>Pseudonocardiales</taxon>
        <taxon>Pseudonocardiaceae</taxon>
        <taxon>Amycolatopsis</taxon>
    </lineage>
</organism>
<evidence type="ECO:0000313" key="2">
    <source>
        <dbReference type="Proteomes" id="UP001501116"/>
    </source>
</evidence>
<reference evidence="1 2" key="1">
    <citation type="journal article" date="2019" name="Int. J. Syst. Evol. Microbiol.">
        <title>The Global Catalogue of Microorganisms (GCM) 10K type strain sequencing project: providing services to taxonomists for standard genome sequencing and annotation.</title>
        <authorList>
            <consortium name="The Broad Institute Genomics Platform"/>
            <consortium name="The Broad Institute Genome Sequencing Center for Infectious Disease"/>
            <person name="Wu L."/>
            <person name="Ma J."/>
        </authorList>
    </citation>
    <scope>NUCLEOTIDE SEQUENCE [LARGE SCALE GENOMIC DNA]</scope>
    <source>
        <strain evidence="1 2">JCM 14545</strain>
    </source>
</reference>
<gene>
    <name evidence="1" type="ORF">GCM10009754_41800</name>
</gene>
<protein>
    <submittedName>
        <fullName evidence="1">Glycosyl transferase</fullName>
    </submittedName>
</protein>
<evidence type="ECO:0000313" key="1">
    <source>
        <dbReference type="EMBL" id="GAA1965361.1"/>
    </source>
</evidence>
<dbReference type="Proteomes" id="UP001501116">
    <property type="component" value="Unassembled WGS sequence"/>
</dbReference>
<proteinExistence type="predicted"/>
<keyword evidence="2" id="KW-1185">Reference proteome</keyword>